<accession>A0A8J2H3M0</accession>
<evidence type="ECO:0000313" key="2">
    <source>
        <dbReference type="Proteomes" id="UP000786811"/>
    </source>
</evidence>
<dbReference type="AlphaFoldDB" id="A0A8J2H3M0"/>
<gene>
    <name evidence="1" type="ORF">HICCMSTLAB_LOCUS1979</name>
</gene>
<dbReference type="Proteomes" id="UP000786811">
    <property type="component" value="Unassembled WGS sequence"/>
</dbReference>
<dbReference type="InterPro" id="IPR008929">
    <property type="entry name" value="Chondroitin_lyas"/>
</dbReference>
<dbReference type="OrthoDB" id="7678647at2759"/>
<protein>
    <submittedName>
        <fullName evidence="1">Cc_odve66_3</fullName>
    </submittedName>
</protein>
<dbReference type="EMBL" id="CAJNRD030001116">
    <property type="protein sequence ID" value="CAG5075998.1"/>
    <property type="molecule type" value="Genomic_DNA"/>
</dbReference>
<reference evidence="1" key="1">
    <citation type="submission" date="2021-04" db="EMBL/GenBank/DDBJ databases">
        <authorList>
            <person name="Chebbi M.A.C M."/>
        </authorList>
    </citation>
    <scope>NUCLEOTIDE SEQUENCE</scope>
</reference>
<organism evidence="1 2">
    <name type="scientific">Cotesia congregata</name>
    <name type="common">Parasitoid wasp</name>
    <name type="synonym">Apanteles congregatus</name>
    <dbReference type="NCBI Taxonomy" id="51543"/>
    <lineage>
        <taxon>Eukaryota</taxon>
        <taxon>Metazoa</taxon>
        <taxon>Ecdysozoa</taxon>
        <taxon>Arthropoda</taxon>
        <taxon>Hexapoda</taxon>
        <taxon>Insecta</taxon>
        <taxon>Pterygota</taxon>
        <taxon>Neoptera</taxon>
        <taxon>Endopterygota</taxon>
        <taxon>Hymenoptera</taxon>
        <taxon>Apocrita</taxon>
        <taxon>Ichneumonoidea</taxon>
        <taxon>Braconidae</taxon>
        <taxon>Microgastrinae</taxon>
        <taxon>Cotesia</taxon>
    </lineage>
</organism>
<keyword evidence="2" id="KW-1185">Reference proteome</keyword>
<sequence length="253" mass="30060">MRSSLETLIRNIIIRKIEFALQENIEALPPSIENEIKTPEFPDKLKNWSKEEPDNREIQSLCDNAVTILQYCSRHKNDAASKYVTEFVKKLHEKLITDFDFNNQPEQFHWTEVSKGITRFLATYISLANFEDNAEIKHSICHEIISKMTPPLSPKLPWTYKSSDTIISLSLPRVYTYFLYDEDTLKEEVKDGIFRIVGEQYSNLHDNEELRDNFEYYKYYDSLYTYYMAAIKDTRLLNYRKIYDDNDNNDKIL</sequence>
<proteinExistence type="predicted"/>
<name>A0A8J2H3M0_COTCN</name>
<evidence type="ECO:0000313" key="1">
    <source>
        <dbReference type="EMBL" id="CAG5075998.1"/>
    </source>
</evidence>
<dbReference type="Gene3D" id="1.50.10.100">
    <property type="entry name" value="Chondroitin AC/alginate lyase"/>
    <property type="match status" value="1"/>
</dbReference>
<comment type="caution">
    <text evidence="1">The sequence shown here is derived from an EMBL/GenBank/DDBJ whole genome shotgun (WGS) entry which is preliminary data.</text>
</comment>